<dbReference type="Proteomes" id="UP000192478">
    <property type="component" value="Chromosome"/>
</dbReference>
<dbReference type="InterPro" id="IPR003593">
    <property type="entry name" value="AAA+_ATPase"/>
</dbReference>
<proteinExistence type="predicted"/>
<evidence type="ECO:0000313" key="5">
    <source>
        <dbReference type="Proteomes" id="UP000192478"/>
    </source>
</evidence>
<dbReference type="InterPro" id="IPR014217">
    <property type="entry name" value="Spore_III_AA"/>
</dbReference>
<dbReference type="Pfam" id="PF19568">
    <property type="entry name" value="Spore_III_AA"/>
    <property type="match status" value="1"/>
</dbReference>
<evidence type="ECO:0000256" key="1">
    <source>
        <dbReference type="ARBA" id="ARBA00022741"/>
    </source>
</evidence>
<dbReference type="InterPro" id="IPR027417">
    <property type="entry name" value="P-loop_NTPase"/>
</dbReference>
<dbReference type="Gene3D" id="3.40.50.300">
    <property type="entry name" value="P-loop containing nucleotide triphosphate hydrolases"/>
    <property type="match status" value="1"/>
</dbReference>
<sequence>MIMNIQNAHFIEKNTMIDLEEFLCPEVREKIVKLPKDIKNVMEEIRLRINQPLMIYANDQDYFISKNGELLSEEKGSYRISKKNIENTLQFITNYSIYSVEEEIKRGYITVQGGHRVGIVGKVLYDGSGVKTIKEFTGLNLRISREKIGISSSILSYLINHKKEFMNTLIISPPQCGKTTLLRDIIKNLSDGIPSLGLKGLKVGVVDERSEIGACFQGIPQNNLGIRTDVLDACPKAQGMMMLIRAMSPQVIATDEIGREEDSIAIQEALLAGIKLITTVHGKSLEDVLCKKVIGELVKEGIFERIIVLSNSQGVGTIEKIMDGYTFKDLLKSPMKNKVAN</sequence>
<keyword evidence="1" id="KW-0547">Nucleotide-binding</keyword>
<dbReference type="GO" id="GO:0005524">
    <property type="term" value="F:ATP binding"/>
    <property type="evidence" value="ECO:0007669"/>
    <property type="project" value="UniProtKB-KW"/>
</dbReference>
<evidence type="ECO:0000256" key="2">
    <source>
        <dbReference type="ARBA" id="ARBA00022840"/>
    </source>
</evidence>
<evidence type="ECO:0000259" key="3">
    <source>
        <dbReference type="SMART" id="SM00382"/>
    </source>
</evidence>
<reference evidence="4 5" key="1">
    <citation type="submission" date="2017-03" db="EMBL/GenBank/DDBJ databases">
        <title>Complete sequence of Clostridium formicaceticum DSM 92.</title>
        <authorList>
            <person name="Poehlein A."/>
            <person name="Karl M."/>
            <person name="Bengelsdorf F.R."/>
            <person name="Duerre P."/>
            <person name="Daniel R."/>
        </authorList>
    </citation>
    <scope>NUCLEOTIDE SEQUENCE [LARGE SCALE GENOMIC DNA]</scope>
    <source>
        <strain evidence="4 5">DSM 92</strain>
    </source>
</reference>
<dbReference type="SMART" id="SM00382">
    <property type="entry name" value="AAA"/>
    <property type="match status" value="1"/>
</dbReference>
<evidence type="ECO:0000313" key="4">
    <source>
        <dbReference type="EMBL" id="ARE87564.1"/>
    </source>
</evidence>
<gene>
    <name evidence="4" type="ORF">CLFO_19640</name>
</gene>
<feature type="domain" description="AAA+ ATPase" evidence="3">
    <location>
        <begin position="164"/>
        <end position="313"/>
    </location>
</feature>
<dbReference type="NCBIfam" id="TIGR02858">
    <property type="entry name" value="spore_III_AA"/>
    <property type="match status" value="1"/>
</dbReference>
<organism evidence="4 5">
    <name type="scientific">Clostridium formicaceticum</name>
    <dbReference type="NCBI Taxonomy" id="1497"/>
    <lineage>
        <taxon>Bacteria</taxon>
        <taxon>Bacillati</taxon>
        <taxon>Bacillota</taxon>
        <taxon>Clostridia</taxon>
        <taxon>Eubacteriales</taxon>
        <taxon>Clostridiaceae</taxon>
        <taxon>Clostridium</taxon>
    </lineage>
</organism>
<name>A0AAC9RKX6_9CLOT</name>
<dbReference type="EMBL" id="CP020559">
    <property type="protein sequence ID" value="ARE87564.1"/>
    <property type="molecule type" value="Genomic_DNA"/>
</dbReference>
<protein>
    <recommendedName>
        <fullName evidence="3">AAA+ ATPase domain-containing protein</fullName>
    </recommendedName>
</protein>
<dbReference type="PANTHER" id="PTHR20953">
    <property type="entry name" value="KINASE-RELATED"/>
    <property type="match status" value="1"/>
</dbReference>
<dbReference type="InterPro" id="IPR045735">
    <property type="entry name" value="Spore_III_AA_AAA+_ATPase"/>
</dbReference>
<keyword evidence="2" id="KW-0067">ATP-binding</keyword>
<dbReference type="SUPFAM" id="SSF52540">
    <property type="entry name" value="P-loop containing nucleoside triphosphate hydrolases"/>
    <property type="match status" value="1"/>
</dbReference>
<dbReference type="AlphaFoldDB" id="A0AAC9RKX6"/>
<dbReference type="PANTHER" id="PTHR20953:SF3">
    <property type="entry name" value="P-LOOP CONTAINING NUCLEOSIDE TRIPHOSPHATE HYDROLASES SUPERFAMILY PROTEIN"/>
    <property type="match status" value="1"/>
</dbReference>
<accession>A0AAC9RKX6</accession>